<feature type="region of interest" description="Disordered" evidence="1">
    <location>
        <begin position="201"/>
        <end position="224"/>
    </location>
</feature>
<reference evidence="2" key="1">
    <citation type="submission" date="2014-03" db="EMBL/GenBank/DDBJ databases">
        <authorList>
            <person name="Zhang G."/>
            <person name="Zhu L."/>
            <person name="Fang P."/>
        </authorList>
    </citation>
    <scope>NUCLEOTIDE SEQUENCE</scope>
    <source>
        <strain evidence="2">NS1</strain>
        <plasmid evidence="2">pNSL1</plasmid>
    </source>
</reference>
<feature type="compositionally biased region" description="Polar residues" evidence="1">
    <location>
        <begin position="214"/>
        <end position="224"/>
    </location>
</feature>
<name>A0A097SQ93_9NOCA</name>
<feature type="region of interest" description="Disordered" evidence="1">
    <location>
        <begin position="73"/>
        <end position="118"/>
    </location>
</feature>
<evidence type="ECO:0000313" key="2">
    <source>
        <dbReference type="EMBL" id="AIU93690.1"/>
    </source>
</evidence>
<dbReference type="AlphaFoldDB" id="A0A097SQ93"/>
<protein>
    <submittedName>
        <fullName evidence="2">Uncharacterized protein</fullName>
    </submittedName>
</protein>
<dbReference type="EMBL" id="KJ605395">
    <property type="protein sequence ID" value="AIU93690.1"/>
    <property type="molecule type" value="Genomic_DNA"/>
</dbReference>
<geneLocation type="plasmid" evidence="2">
    <name>pNSL1</name>
</geneLocation>
<keyword evidence="2" id="KW-0614">Plasmid</keyword>
<accession>A0A097SQ93</accession>
<proteinExistence type="predicted"/>
<evidence type="ECO:0000256" key="1">
    <source>
        <dbReference type="SAM" id="MobiDB-lite"/>
    </source>
</evidence>
<organism evidence="2">
    <name type="scientific">Rhodococcus sp. NS1</name>
    <dbReference type="NCBI Taxonomy" id="402236"/>
    <lineage>
        <taxon>Bacteria</taxon>
        <taxon>Bacillati</taxon>
        <taxon>Actinomycetota</taxon>
        <taxon>Actinomycetes</taxon>
        <taxon>Mycobacteriales</taxon>
        <taxon>Nocardiaceae</taxon>
        <taxon>Rhodococcus</taxon>
    </lineage>
</organism>
<gene>
    <name evidence="2" type="ORF">LRS1606.256</name>
</gene>
<sequence length="224" mass="24850">MQAEPTISESRLGFVKTSEIFQEFEFQGFAKSCSNPRDVRGSSGLFVVAYIGANMNTQKQLLDKGIRRSGRRGELDGCSAVKTGSRGRYGHGRVGGGRNRGDKRQPGQGALQVGDSDPIGHRARIDRVGIAYTFEATDRGDHDNYTVLPTAHSLRSWVTRGRSGSSRQREFRSGFDDARIPKRACVHVDVLQDRRRMTSVEGPNHDVLRESVWMSGQNRPQTPS</sequence>